<proteinExistence type="predicted"/>
<organism evidence="1 2">
    <name type="scientific">Denitromonas halophila</name>
    <dbReference type="NCBI Taxonomy" id="1629404"/>
    <lineage>
        <taxon>Bacteria</taxon>
        <taxon>Pseudomonadati</taxon>
        <taxon>Pseudomonadota</taxon>
        <taxon>Betaproteobacteria</taxon>
        <taxon>Rhodocyclales</taxon>
        <taxon>Zoogloeaceae</taxon>
        <taxon>Denitromonas</taxon>
    </lineage>
</organism>
<keyword evidence="1" id="KW-0378">Hydrolase</keyword>
<dbReference type="PIRSF" id="PIRSF035170">
    <property type="entry name" value="HD_phosphohydro"/>
    <property type="match status" value="1"/>
</dbReference>
<keyword evidence="2" id="KW-1185">Reference proteome</keyword>
<dbReference type="Proteomes" id="UP000319502">
    <property type="component" value="Unassembled WGS sequence"/>
</dbReference>
<evidence type="ECO:0000313" key="2">
    <source>
        <dbReference type="Proteomes" id="UP000319502"/>
    </source>
</evidence>
<protein>
    <submittedName>
        <fullName evidence="1">Metal-dependent phosphohydrolase</fullName>
    </submittedName>
</protein>
<name>A0A557QKD3_9RHOO</name>
<dbReference type="PANTHER" id="PTHR21174">
    <property type="match status" value="1"/>
</dbReference>
<dbReference type="EMBL" id="VMNK01000015">
    <property type="protein sequence ID" value="TVO53369.1"/>
    <property type="molecule type" value="Genomic_DNA"/>
</dbReference>
<comment type="caution">
    <text evidence="1">The sequence shown here is derived from an EMBL/GenBank/DDBJ whole genome shotgun (WGS) entry which is preliminary data.</text>
</comment>
<dbReference type="SUPFAM" id="SSF109604">
    <property type="entry name" value="HD-domain/PDEase-like"/>
    <property type="match status" value="1"/>
</dbReference>
<dbReference type="InterPro" id="IPR009218">
    <property type="entry name" value="HD_phosphohydro"/>
</dbReference>
<dbReference type="PANTHER" id="PTHR21174:SF0">
    <property type="entry name" value="HD PHOSPHOHYDROLASE FAMILY PROTEIN-RELATED"/>
    <property type="match status" value="1"/>
</dbReference>
<sequence length="149" mass="16674">MIDAAIWFHDAIYNPTRRDNEARSADLATEYLSGIGWSDDACRRVASLIQMTAKHAAPPGDYDAALLMDLDLSILAAEPSAYDDYVDRIRREYAHVSDDVFGAGRQAFITHLLARTHIYATPALFEAWEGLARRNLERERRVLTGGGYA</sequence>
<evidence type="ECO:0000313" key="1">
    <source>
        <dbReference type="EMBL" id="TVO53369.1"/>
    </source>
</evidence>
<dbReference type="RefSeq" id="WP_144310599.1">
    <property type="nucleotide sequence ID" value="NZ_VMNK01000015.1"/>
</dbReference>
<dbReference type="GO" id="GO:0016787">
    <property type="term" value="F:hydrolase activity"/>
    <property type="evidence" value="ECO:0007669"/>
    <property type="project" value="UniProtKB-KW"/>
</dbReference>
<dbReference type="OrthoDB" id="9808993at2"/>
<reference evidence="1 2" key="1">
    <citation type="submission" date="2019-07" db="EMBL/GenBank/DDBJ databases">
        <title>The pathways for chlorine oxyanion respiration interact through the shared metabolite chlorate.</title>
        <authorList>
            <person name="Barnum T.P."/>
            <person name="Cheng Y."/>
            <person name="Hill K.A."/>
            <person name="Lucas L.N."/>
            <person name="Carlson H.K."/>
            <person name="Coates J.D."/>
        </authorList>
    </citation>
    <scope>NUCLEOTIDE SEQUENCE [LARGE SCALE GENOMIC DNA]</scope>
    <source>
        <strain evidence="1 2">SFB-3</strain>
    </source>
</reference>
<accession>A0A557QKD3</accession>
<gene>
    <name evidence="1" type="ORF">FHP91_16470</name>
</gene>
<dbReference type="AlphaFoldDB" id="A0A557QKD3"/>